<feature type="repeat" description="PPR" evidence="3">
    <location>
        <begin position="161"/>
        <end position="195"/>
    </location>
</feature>
<dbReference type="Pfam" id="PF13812">
    <property type="entry name" value="PPR_3"/>
    <property type="match status" value="1"/>
</dbReference>
<dbReference type="PANTHER" id="PTHR46128">
    <property type="entry name" value="MITOCHONDRIAL GROUP I INTRON SPLICING FACTOR CCM1"/>
    <property type="match status" value="1"/>
</dbReference>
<keyword evidence="2" id="KW-0677">Repeat</keyword>
<feature type="repeat" description="PPR" evidence="3">
    <location>
        <begin position="196"/>
        <end position="230"/>
    </location>
</feature>
<comment type="similarity">
    <text evidence="1">Belongs to the PPR family. P subfamily.</text>
</comment>
<feature type="repeat" description="PPR" evidence="3">
    <location>
        <begin position="509"/>
        <end position="543"/>
    </location>
</feature>
<dbReference type="PANTHER" id="PTHR46128:SF306">
    <property type="entry name" value="PENTACOTRIPEPTIDE-REPEAT REGION OF PRORP DOMAIN-CONTAINING PROTEIN"/>
    <property type="match status" value="1"/>
</dbReference>
<dbReference type="EMBL" id="QJKJ01002313">
    <property type="protein sequence ID" value="RDY03379.1"/>
    <property type="molecule type" value="Genomic_DNA"/>
</dbReference>
<dbReference type="InterPro" id="IPR050872">
    <property type="entry name" value="PPR_P_subfamily"/>
</dbReference>
<feature type="repeat" description="PPR" evidence="3">
    <location>
        <begin position="266"/>
        <end position="296"/>
    </location>
</feature>
<feature type="repeat" description="PPR" evidence="3">
    <location>
        <begin position="334"/>
        <end position="368"/>
    </location>
</feature>
<evidence type="ECO:0000313" key="4">
    <source>
        <dbReference type="EMBL" id="RDY03379.1"/>
    </source>
</evidence>
<dbReference type="NCBIfam" id="TIGR00756">
    <property type="entry name" value="PPR"/>
    <property type="match status" value="9"/>
</dbReference>
<gene>
    <name evidence="4" type="ORF">CR513_13047</name>
</gene>
<dbReference type="SUPFAM" id="SSF48452">
    <property type="entry name" value="TPR-like"/>
    <property type="match status" value="1"/>
</dbReference>
<protein>
    <submittedName>
        <fullName evidence="4">Pentatricopeptide repeat-containing protein</fullName>
    </submittedName>
</protein>
<feature type="repeat" description="PPR" evidence="3">
    <location>
        <begin position="404"/>
        <end position="438"/>
    </location>
</feature>
<dbReference type="OrthoDB" id="185373at2759"/>
<feature type="repeat" description="PPR" evidence="3">
    <location>
        <begin position="474"/>
        <end position="508"/>
    </location>
</feature>
<dbReference type="AlphaFoldDB" id="A0A371HKS8"/>
<feature type="repeat" description="PPR" evidence="3">
    <location>
        <begin position="369"/>
        <end position="403"/>
    </location>
</feature>
<accession>A0A371HKS8</accession>
<dbReference type="InterPro" id="IPR011990">
    <property type="entry name" value="TPR-like_helical_dom_sf"/>
</dbReference>
<dbReference type="Gene3D" id="1.25.40.10">
    <property type="entry name" value="Tetratricopeptide repeat domain"/>
    <property type="match status" value="5"/>
</dbReference>
<reference evidence="4" key="1">
    <citation type="submission" date="2018-05" db="EMBL/GenBank/DDBJ databases">
        <title>Draft genome of Mucuna pruriens seed.</title>
        <authorList>
            <person name="Nnadi N.E."/>
            <person name="Vos R."/>
            <person name="Hasami M.H."/>
            <person name="Devisetty U.K."/>
            <person name="Aguiy J.C."/>
        </authorList>
    </citation>
    <scope>NUCLEOTIDE SEQUENCE [LARGE SCALE GENOMIC DNA]</scope>
    <source>
        <strain evidence="4">JCA_2017</strain>
    </source>
</reference>
<dbReference type="FunFam" id="1.25.40.10:FF:000558">
    <property type="entry name" value="Pentatricopeptide repeat-containing protein At5g39710"/>
    <property type="match status" value="1"/>
</dbReference>
<feature type="non-terminal residue" evidence="4">
    <location>
        <position position="1"/>
    </location>
</feature>
<organism evidence="4 5">
    <name type="scientific">Mucuna pruriens</name>
    <name type="common">Velvet bean</name>
    <name type="synonym">Dolichos pruriens</name>
    <dbReference type="NCBI Taxonomy" id="157652"/>
    <lineage>
        <taxon>Eukaryota</taxon>
        <taxon>Viridiplantae</taxon>
        <taxon>Streptophyta</taxon>
        <taxon>Embryophyta</taxon>
        <taxon>Tracheophyta</taxon>
        <taxon>Spermatophyta</taxon>
        <taxon>Magnoliopsida</taxon>
        <taxon>eudicotyledons</taxon>
        <taxon>Gunneridae</taxon>
        <taxon>Pentapetalae</taxon>
        <taxon>rosids</taxon>
        <taxon>fabids</taxon>
        <taxon>Fabales</taxon>
        <taxon>Fabaceae</taxon>
        <taxon>Papilionoideae</taxon>
        <taxon>50 kb inversion clade</taxon>
        <taxon>NPAAA clade</taxon>
        <taxon>indigoferoid/millettioid clade</taxon>
        <taxon>Phaseoleae</taxon>
        <taxon>Mucuna</taxon>
    </lineage>
</organism>
<evidence type="ECO:0000313" key="5">
    <source>
        <dbReference type="Proteomes" id="UP000257109"/>
    </source>
</evidence>
<dbReference type="InterPro" id="IPR002885">
    <property type="entry name" value="PPR_rpt"/>
</dbReference>
<keyword evidence="5" id="KW-1185">Reference proteome</keyword>
<comment type="caution">
    <text evidence="4">The sequence shown here is derived from an EMBL/GenBank/DDBJ whole genome shotgun (WGS) entry which is preliminary data.</text>
</comment>
<proteinExistence type="inferred from homology"/>
<feature type="repeat" description="PPR" evidence="3">
    <location>
        <begin position="126"/>
        <end position="160"/>
    </location>
</feature>
<sequence>MVFVGSHSQFVDSVFAIVVKGHWGNLLKVKKNASALTSSTIHQVLLLLSLYGYGPSHSFQFFKWLDSIPHYSHSLQCSWAMIRILAEHKHFKTAQHMLEKIAHEDFLSSPSVLSTLVRTHDNREVNSQVLSWLVIHYAKSKMTQDAIQVFEQMRLHEIKPHLHACTVLLNSLLKDGVTHMVWKIYKRMVQVGVVPNLYIYNCLFHACSKSGDVERVEQLLNEMDVKGVLPDIFTYNTLISLYCRKGMHYEALSIQDRMERQGINLDIVSYNSLIYGFCKEGRMREATRMFSEIKNATPNHVTYTTLIDGYCKTNELEQALKMWEVMEVKGLYPGVVTYNSILRKLCQDGRIRDANKLLNAMSERKIQADNITCNTLINAYCKIGDLESALKFKNKMLEAGLKPDPFTYKALIHGFCKMNELESAKELMFNMLDAGFTPSYCTYSWVVDGYCKKDNMDAILALPDEFLSRCLCLDVSVYRALIRRSCKVERIECAEKLFNHMEGKGISGDSVIYTSLAYAYWKAGNASAALSMLEGMARRRLMITAKLYRCFSTSDASENKVSQIFWNHVVDRAIMIEQELEQLMSSSIRRSPSLVMTDEQYHTMLSMVARARRDDTIVAVQFKVTVVTPTIAVEQSGPRTSFCVFLIHNSDNLRKTQNTLMFKTVLKNFQNPNSPPPTILFPPSATTSATIEARQCDHWRDLNSDHPAIPFWGWPLRYPRITTIISRDLDLGKASLVQGLIEVTNEFQLEGEIASTVCHLCPRSMYLRKLPQVKATSECSSCEISSFSKHLYFD</sequence>
<evidence type="ECO:0000256" key="1">
    <source>
        <dbReference type="ARBA" id="ARBA00007626"/>
    </source>
</evidence>
<dbReference type="PROSITE" id="PS51375">
    <property type="entry name" value="PPR"/>
    <property type="match status" value="11"/>
</dbReference>
<feature type="repeat" description="PPR" evidence="3">
    <location>
        <begin position="231"/>
        <end position="265"/>
    </location>
</feature>
<dbReference type="Pfam" id="PF01535">
    <property type="entry name" value="PPR"/>
    <property type="match status" value="2"/>
</dbReference>
<evidence type="ECO:0000256" key="3">
    <source>
        <dbReference type="PROSITE-ProRule" id="PRU00708"/>
    </source>
</evidence>
<feature type="repeat" description="PPR" evidence="3">
    <location>
        <begin position="299"/>
        <end position="333"/>
    </location>
</feature>
<dbReference type="Proteomes" id="UP000257109">
    <property type="component" value="Unassembled WGS sequence"/>
</dbReference>
<evidence type="ECO:0000256" key="2">
    <source>
        <dbReference type="ARBA" id="ARBA00022737"/>
    </source>
</evidence>
<name>A0A371HKS8_MUCPR</name>
<dbReference type="Pfam" id="PF13041">
    <property type="entry name" value="PPR_2"/>
    <property type="match status" value="3"/>
</dbReference>